<dbReference type="Pfam" id="PF00903">
    <property type="entry name" value="Glyoxalase"/>
    <property type="match status" value="2"/>
</dbReference>
<dbReference type="RefSeq" id="WP_344801270.1">
    <property type="nucleotide sequence ID" value="NZ_BAABAB010000003.1"/>
</dbReference>
<keyword evidence="2" id="KW-0223">Dioxygenase</keyword>
<dbReference type="CDD" id="cd08347">
    <property type="entry name" value="PcpA_C_like"/>
    <property type="match status" value="1"/>
</dbReference>
<keyword evidence="3" id="KW-1185">Reference proteome</keyword>
<name>A0ABP6ZDN2_9ACTN</name>
<evidence type="ECO:0000259" key="1">
    <source>
        <dbReference type="PROSITE" id="PS51819"/>
    </source>
</evidence>
<gene>
    <name evidence="2" type="ORF">GCM10022236_02740</name>
</gene>
<dbReference type="SUPFAM" id="SSF54593">
    <property type="entry name" value="Glyoxalase/Bleomycin resistance protein/Dihydroxybiphenyl dioxygenase"/>
    <property type="match status" value="1"/>
</dbReference>
<dbReference type="PROSITE" id="PS51819">
    <property type="entry name" value="VOC"/>
    <property type="match status" value="2"/>
</dbReference>
<dbReference type="Proteomes" id="UP001501490">
    <property type="component" value="Unassembled WGS sequence"/>
</dbReference>
<feature type="domain" description="VOC" evidence="1">
    <location>
        <begin position="8"/>
        <end position="133"/>
    </location>
</feature>
<dbReference type="EMBL" id="BAABAB010000003">
    <property type="protein sequence ID" value="GAA3604417.1"/>
    <property type="molecule type" value="Genomic_DNA"/>
</dbReference>
<dbReference type="InterPro" id="IPR052537">
    <property type="entry name" value="Extradiol_RC_dioxygenase"/>
</dbReference>
<organism evidence="2 3">
    <name type="scientific">Microlunatus ginsengisoli</name>
    <dbReference type="NCBI Taxonomy" id="363863"/>
    <lineage>
        <taxon>Bacteria</taxon>
        <taxon>Bacillati</taxon>
        <taxon>Actinomycetota</taxon>
        <taxon>Actinomycetes</taxon>
        <taxon>Propionibacteriales</taxon>
        <taxon>Propionibacteriaceae</taxon>
        <taxon>Microlunatus</taxon>
    </lineage>
</organism>
<dbReference type="InterPro" id="IPR004360">
    <property type="entry name" value="Glyas_Fos-R_dOase_dom"/>
</dbReference>
<feature type="domain" description="VOC" evidence="1">
    <location>
        <begin position="155"/>
        <end position="273"/>
    </location>
</feature>
<proteinExistence type="predicted"/>
<keyword evidence="2" id="KW-0560">Oxidoreductase</keyword>
<evidence type="ECO:0000313" key="3">
    <source>
        <dbReference type="Proteomes" id="UP001501490"/>
    </source>
</evidence>
<dbReference type="InterPro" id="IPR029068">
    <property type="entry name" value="Glyas_Bleomycin-R_OHBP_Dase"/>
</dbReference>
<protein>
    <submittedName>
        <fullName evidence="2">Ring-cleaving dioxygenase</fullName>
    </submittedName>
</protein>
<evidence type="ECO:0000313" key="2">
    <source>
        <dbReference type="EMBL" id="GAA3604417.1"/>
    </source>
</evidence>
<dbReference type="PANTHER" id="PTHR36110">
    <property type="entry name" value="RING-CLEAVING DIOXYGENASE MHQE-RELATED"/>
    <property type="match status" value="1"/>
</dbReference>
<sequence>MTPVQPHGLHHVTAIATDPQANVNFYTRTLGLRLVKQTVNFDAPDSYHLYYGDEHGTPSSLLTFFPWPGAGRGLQGAGMTTATAFSVPGASLGWWQERFKTLGVDADAPRTRDEEEVLRFRDQDGMVIDLVASDGDARSGWDGVGDIPAEHAVRGLHAVTLSERLLDPSADMLTSMLGMDLAGEDAARARFGMAGGGTGALVDVLGGVDDPGLQAGGTVHHIAFRAPDLATMASWREELVGQGVAVTEILDRQYFKSIYFREPGGVLFEIATDAPGFAVDEPLLELGRALKLPPWLEPSREQIAAALPPLQVP</sequence>
<reference evidence="3" key="1">
    <citation type="journal article" date="2019" name="Int. J. Syst. Evol. Microbiol.">
        <title>The Global Catalogue of Microorganisms (GCM) 10K type strain sequencing project: providing services to taxonomists for standard genome sequencing and annotation.</title>
        <authorList>
            <consortium name="The Broad Institute Genomics Platform"/>
            <consortium name="The Broad Institute Genome Sequencing Center for Infectious Disease"/>
            <person name="Wu L."/>
            <person name="Ma J."/>
        </authorList>
    </citation>
    <scope>NUCLEOTIDE SEQUENCE [LARGE SCALE GENOMIC DNA]</scope>
    <source>
        <strain evidence="3">JCM 16929</strain>
    </source>
</reference>
<comment type="caution">
    <text evidence="2">The sequence shown here is derived from an EMBL/GenBank/DDBJ whole genome shotgun (WGS) entry which is preliminary data.</text>
</comment>
<dbReference type="GO" id="GO:0051213">
    <property type="term" value="F:dioxygenase activity"/>
    <property type="evidence" value="ECO:0007669"/>
    <property type="project" value="UniProtKB-KW"/>
</dbReference>
<dbReference type="PANTHER" id="PTHR36110:SF2">
    <property type="entry name" value="RING-CLEAVING DIOXYGENASE MHQE-RELATED"/>
    <property type="match status" value="1"/>
</dbReference>
<accession>A0ABP6ZDN2</accession>
<dbReference type="InterPro" id="IPR037523">
    <property type="entry name" value="VOC_core"/>
</dbReference>
<dbReference type="Gene3D" id="3.10.180.10">
    <property type="entry name" value="2,3-Dihydroxybiphenyl 1,2-Dioxygenase, domain 1"/>
    <property type="match status" value="2"/>
</dbReference>